<comment type="caution">
    <text evidence="1">The sequence shown here is derived from an EMBL/GenBank/DDBJ whole genome shotgun (WGS) entry which is preliminary data.</text>
</comment>
<keyword evidence="2" id="KW-1185">Reference proteome</keyword>
<accession>A0A7Y4LY93</accession>
<dbReference type="Gene3D" id="3.60.15.10">
    <property type="entry name" value="Ribonuclease Z/Hydroxyacylglutathione hydrolase-like"/>
    <property type="match status" value="1"/>
</dbReference>
<dbReference type="EMBL" id="JAAVLX010000010">
    <property type="protein sequence ID" value="NOJ43288.1"/>
    <property type="molecule type" value="Genomic_DNA"/>
</dbReference>
<evidence type="ECO:0000313" key="1">
    <source>
        <dbReference type="EMBL" id="NOJ43288.1"/>
    </source>
</evidence>
<dbReference type="Proteomes" id="UP000544122">
    <property type="component" value="Unassembled WGS sequence"/>
</dbReference>
<reference evidence="1 2" key="1">
    <citation type="submission" date="2020-03" db="EMBL/GenBank/DDBJ databases">
        <title>Bradyrhizobium diversity isolated from nodules of Indigofera sp.</title>
        <authorList>
            <person name="Klepa M."/>
            <person name="Helene L."/>
            <person name="Hungria M."/>
        </authorList>
    </citation>
    <scope>NUCLEOTIDE SEQUENCE [LARGE SCALE GENOMIC DNA]</scope>
    <source>
        <strain evidence="1 2">WSM 1791</strain>
    </source>
</reference>
<dbReference type="InterPro" id="IPR036866">
    <property type="entry name" value="RibonucZ/Hydroxyglut_hydro"/>
</dbReference>
<gene>
    <name evidence="1" type="ORF">HCN58_27590</name>
</gene>
<dbReference type="RefSeq" id="WP_171582509.1">
    <property type="nucleotide sequence ID" value="NZ_JAAVLX010000010.1"/>
</dbReference>
<name>A0A7Y4LY93_9BRAD</name>
<proteinExistence type="predicted"/>
<organism evidence="1 2">
    <name type="scientific">Bradyrhizobium australiense</name>
    <dbReference type="NCBI Taxonomy" id="2721161"/>
    <lineage>
        <taxon>Bacteria</taxon>
        <taxon>Pseudomonadati</taxon>
        <taxon>Pseudomonadota</taxon>
        <taxon>Alphaproteobacteria</taxon>
        <taxon>Hyphomicrobiales</taxon>
        <taxon>Nitrobacteraceae</taxon>
        <taxon>Bradyrhizobium</taxon>
    </lineage>
</organism>
<dbReference type="AlphaFoldDB" id="A0A7Y4LY93"/>
<evidence type="ECO:0000313" key="2">
    <source>
        <dbReference type="Proteomes" id="UP000544122"/>
    </source>
</evidence>
<protein>
    <submittedName>
        <fullName evidence="1">Uncharacterized protein</fullName>
    </submittedName>
</protein>
<sequence length="93" mass="10316">MARLELLKEPHIRRIVDHHTSPQEAGRVFARTLPKLAVFTHLVMLASETVSPPSVEELVAATRETYAGPLEVGEDLMTLEIGDEIFVKRLLGA</sequence>